<comment type="caution">
    <text evidence="6">The sequence shown here is derived from an EMBL/GenBank/DDBJ whole genome shotgun (WGS) entry which is preliminary data.</text>
</comment>
<evidence type="ECO:0000256" key="1">
    <source>
        <dbReference type="ARBA" id="ARBA00023015"/>
    </source>
</evidence>
<evidence type="ECO:0000259" key="5">
    <source>
        <dbReference type="PROSITE" id="PS51078"/>
    </source>
</evidence>
<keyword evidence="7" id="KW-1185">Reference proteome</keyword>
<dbReference type="PROSITE" id="PS51078">
    <property type="entry name" value="ICLR_ED"/>
    <property type="match status" value="1"/>
</dbReference>
<dbReference type="GO" id="GO:0003700">
    <property type="term" value="F:DNA-binding transcription factor activity"/>
    <property type="evidence" value="ECO:0007669"/>
    <property type="project" value="TreeGrafter"/>
</dbReference>
<dbReference type="SUPFAM" id="SSF55781">
    <property type="entry name" value="GAF domain-like"/>
    <property type="match status" value="1"/>
</dbReference>
<sequence>MAKLMKTPPAYAPTSVDHALRLAQILQLDEVITVSAAAERLGVARSTAHRLLTALVYRDFAVQNDDRSYRVGPVLALAERAQSDVGALRAAALGEMRALVDRIDETVNLSIRTGRNVRFIASVECGQALRVGSREGMVFPAHQATGGLVALAALSDEELAQLYAPGDRGDPAEELPDLARLRRDLRSVRRSGVALNLERTERGVVAVGCPVKGRDGATGAALSISMPSVRYSPNGIKPLVTALTAAADAISRAL</sequence>
<evidence type="ECO:0000313" key="6">
    <source>
        <dbReference type="EMBL" id="NUW46623.1"/>
    </source>
</evidence>
<dbReference type="InterPro" id="IPR005471">
    <property type="entry name" value="Tscrpt_reg_IclR_N"/>
</dbReference>
<dbReference type="PANTHER" id="PTHR30136:SF24">
    <property type="entry name" value="HTH-TYPE TRANSCRIPTIONAL REPRESSOR ALLR"/>
    <property type="match status" value="1"/>
</dbReference>
<dbReference type="PANTHER" id="PTHR30136">
    <property type="entry name" value="HELIX-TURN-HELIX TRANSCRIPTIONAL REGULATOR, ICLR FAMILY"/>
    <property type="match status" value="1"/>
</dbReference>
<dbReference type="Pfam" id="PF09339">
    <property type="entry name" value="HTH_IclR"/>
    <property type="match status" value="1"/>
</dbReference>
<dbReference type="AlphaFoldDB" id="A0A7Y6MFE1"/>
<dbReference type="InterPro" id="IPR036388">
    <property type="entry name" value="WH-like_DNA-bd_sf"/>
</dbReference>
<reference evidence="6 7" key="1">
    <citation type="submission" date="2020-06" db="EMBL/GenBank/DDBJ databases">
        <authorList>
            <person name="Chanama M."/>
        </authorList>
    </citation>
    <scope>NUCLEOTIDE SEQUENCE [LARGE SCALE GENOMIC DNA]</scope>
    <source>
        <strain evidence="6 7">TBRC6557</strain>
    </source>
</reference>
<gene>
    <name evidence="6" type="ORF">HT134_41925</name>
</gene>
<feature type="domain" description="IclR-ED" evidence="5">
    <location>
        <begin position="73"/>
        <end position="254"/>
    </location>
</feature>
<protein>
    <submittedName>
        <fullName evidence="6">IclR family transcriptional regulator</fullName>
    </submittedName>
</protein>
<dbReference type="GO" id="GO:0045892">
    <property type="term" value="P:negative regulation of DNA-templated transcription"/>
    <property type="evidence" value="ECO:0007669"/>
    <property type="project" value="TreeGrafter"/>
</dbReference>
<dbReference type="Pfam" id="PF01614">
    <property type="entry name" value="IclR_C"/>
    <property type="match status" value="1"/>
</dbReference>
<dbReference type="InterPro" id="IPR036390">
    <property type="entry name" value="WH_DNA-bd_sf"/>
</dbReference>
<accession>A0A7Y6MFE1</accession>
<dbReference type="Proteomes" id="UP000546126">
    <property type="component" value="Unassembled WGS sequence"/>
</dbReference>
<keyword evidence="3" id="KW-0804">Transcription</keyword>
<dbReference type="Gene3D" id="3.30.450.40">
    <property type="match status" value="1"/>
</dbReference>
<dbReference type="RefSeq" id="WP_175606080.1">
    <property type="nucleotide sequence ID" value="NZ_JABWGO010000018.1"/>
</dbReference>
<proteinExistence type="predicted"/>
<dbReference type="Gene3D" id="1.10.10.10">
    <property type="entry name" value="Winged helix-like DNA-binding domain superfamily/Winged helix DNA-binding domain"/>
    <property type="match status" value="1"/>
</dbReference>
<evidence type="ECO:0000313" key="7">
    <source>
        <dbReference type="Proteomes" id="UP000546126"/>
    </source>
</evidence>
<keyword evidence="2" id="KW-0238">DNA-binding</keyword>
<keyword evidence="1" id="KW-0805">Transcription regulation</keyword>
<evidence type="ECO:0000256" key="3">
    <source>
        <dbReference type="ARBA" id="ARBA00023163"/>
    </source>
</evidence>
<dbReference type="InterPro" id="IPR050707">
    <property type="entry name" value="HTH_MetabolicPath_Reg"/>
</dbReference>
<evidence type="ECO:0000259" key="4">
    <source>
        <dbReference type="PROSITE" id="PS51077"/>
    </source>
</evidence>
<dbReference type="EMBL" id="JABWGO010000018">
    <property type="protein sequence ID" value="NUW46623.1"/>
    <property type="molecule type" value="Genomic_DNA"/>
</dbReference>
<dbReference type="GO" id="GO:0003677">
    <property type="term" value="F:DNA binding"/>
    <property type="evidence" value="ECO:0007669"/>
    <property type="project" value="UniProtKB-KW"/>
</dbReference>
<dbReference type="SUPFAM" id="SSF46785">
    <property type="entry name" value="Winged helix' DNA-binding domain"/>
    <property type="match status" value="1"/>
</dbReference>
<organism evidence="6 7">
    <name type="scientific">Nonomuraea rhodomycinica</name>
    <dbReference type="NCBI Taxonomy" id="1712872"/>
    <lineage>
        <taxon>Bacteria</taxon>
        <taxon>Bacillati</taxon>
        <taxon>Actinomycetota</taxon>
        <taxon>Actinomycetes</taxon>
        <taxon>Streptosporangiales</taxon>
        <taxon>Streptosporangiaceae</taxon>
        <taxon>Nonomuraea</taxon>
    </lineage>
</organism>
<dbReference type="SMART" id="SM00346">
    <property type="entry name" value="HTH_ICLR"/>
    <property type="match status" value="1"/>
</dbReference>
<dbReference type="PROSITE" id="PS51077">
    <property type="entry name" value="HTH_ICLR"/>
    <property type="match status" value="1"/>
</dbReference>
<name>A0A7Y6MFE1_9ACTN</name>
<feature type="domain" description="HTH iclR-type" evidence="4">
    <location>
        <begin position="13"/>
        <end position="73"/>
    </location>
</feature>
<evidence type="ECO:0000256" key="2">
    <source>
        <dbReference type="ARBA" id="ARBA00023125"/>
    </source>
</evidence>
<dbReference type="InterPro" id="IPR014757">
    <property type="entry name" value="Tscrpt_reg_IclR_C"/>
</dbReference>
<dbReference type="InterPro" id="IPR029016">
    <property type="entry name" value="GAF-like_dom_sf"/>
</dbReference>